<comment type="caution">
    <text evidence="14">The sequence shown here is derived from an EMBL/GenBank/DDBJ whole genome shotgun (WGS) entry which is preliminary data.</text>
</comment>
<keyword evidence="8" id="KW-0798">TonB box</keyword>
<dbReference type="InterPro" id="IPR010917">
    <property type="entry name" value="TonB_rcpt_CS"/>
</dbReference>
<sequence length="376" mass="41538">MDLNLVPQFVIDGNPTLTGCGFDDNQSNRIIGAAEEDLCFLFRGSAEAEAYALFTNVSVDLTDDLTLNVGGRYSDESREGYTDYWTAPGAPVLTFADDKSFKEFSPSVRLEWNANDDVLLYAGYSEGFKSGIFLSGQRSPVLDPEIVDAFEIGMKGMFLDRQLQLNAAAFYYDYTDLQQGRSVPAGTSGFTLVYENAASAEITGWEMEFTWLASEVVRIDGSVTYLDATFDDYTSTDPFDTVYQQLGLIDAGVDLTQQLSGNRMVQSPEWAGNLGVTLDFQLANDWALSSTLAASYKDQVYFSQFNHDALSQESVTTVNGNVTLTSPDEQWSVNMWGKNLTDEEIYLGTFILNSSRTNAGFMAPPRTYGLTVGYNF</sequence>
<keyword evidence="5 11" id="KW-0812">Transmembrane</keyword>
<comment type="subcellular location">
    <subcellularLocation>
        <location evidence="1 11">Cell outer membrane</location>
        <topology evidence="1 11">Multi-pass membrane protein</topology>
    </subcellularLocation>
</comment>
<keyword evidence="3 11" id="KW-1134">Transmembrane beta strand</keyword>
<dbReference type="InterPro" id="IPR039426">
    <property type="entry name" value="TonB-dep_rcpt-like"/>
</dbReference>
<dbReference type="PROSITE" id="PS01156">
    <property type="entry name" value="TONB_DEPENDENT_REC_2"/>
    <property type="match status" value="1"/>
</dbReference>
<accession>A0AAV3TXQ0</accession>
<dbReference type="AlphaFoldDB" id="A0AAV3TXQ0"/>
<comment type="similarity">
    <text evidence="11">Belongs to the TonB-dependent receptor family.</text>
</comment>
<evidence type="ECO:0000256" key="4">
    <source>
        <dbReference type="ARBA" id="ARBA00022496"/>
    </source>
</evidence>
<name>A0AAV3TXQ0_9ALTE</name>
<evidence type="ECO:0000256" key="6">
    <source>
        <dbReference type="ARBA" id="ARBA00023004"/>
    </source>
</evidence>
<dbReference type="PANTHER" id="PTHR32552">
    <property type="entry name" value="FERRICHROME IRON RECEPTOR-RELATED"/>
    <property type="match status" value="1"/>
</dbReference>
<keyword evidence="10 11" id="KW-0998">Cell outer membrane</keyword>
<dbReference type="Pfam" id="PF00593">
    <property type="entry name" value="TonB_dep_Rec_b-barrel"/>
    <property type="match status" value="1"/>
</dbReference>
<evidence type="ECO:0000256" key="3">
    <source>
        <dbReference type="ARBA" id="ARBA00022452"/>
    </source>
</evidence>
<dbReference type="PANTHER" id="PTHR32552:SF81">
    <property type="entry name" value="TONB-DEPENDENT OUTER MEMBRANE RECEPTOR"/>
    <property type="match status" value="1"/>
</dbReference>
<keyword evidence="2 11" id="KW-0813">Transport</keyword>
<evidence type="ECO:0000256" key="12">
    <source>
        <dbReference type="PROSITE-ProRule" id="PRU10144"/>
    </source>
</evidence>
<feature type="short sequence motif" description="TonB C-terminal box" evidence="12">
    <location>
        <begin position="359"/>
        <end position="376"/>
    </location>
</feature>
<evidence type="ECO:0000256" key="9">
    <source>
        <dbReference type="ARBA" id="ARBA00023136"/>
    </source>
</evidence>
<evidence type="ECO:0000256" key="5">
    <source>
        <dbReference type="ARBA" id="ARBA00022692"/>
    </source>
</evidence>
<dbReference type="GO" id="GO:0006826">
    <property type="term" value="P:iron ion transport"/>
    <property type="evidence" value="ECO:0007669"/>
    <property type="project" value="UniProtKB-KW"/>
</dbReference>
<dbReference type="SUPFAM" id="SSF56935">
    <property type="entry name" value="Porins"/>
    <property type="match status" value="1"/>
</dbReference>
<evidence type="ECO:0000259" key="13">
    <source>
        <dbReference type="Pfam" id="PF00593"/>
    </source>
</evidence>
<feature type="domain" description="TonB-dependent receptor-like beta-barrel" evidence="13">
    <location>
        <begin position="36"/>
        <end position="340"/>
    </location>
</feature>
<keyword evidence="15" id="KW-1185">Reference proteome</keyword>
<dbReference type="GO" id="GO:0009279">
    <property type="term" value="C:cell outer membrane"/>
    <property type="evidence" value="ECO:0007669"/>
    <property type="project" value="UniProtKB-SubCell"/>
</dbReference>
<dbReference type="RefSeq" id="WP_345416865.1">
    <property type="nucleotide sequence ID" value="NZ_AP031496.1"/>
</dbReference>
<evidence type="ECO:0000256" key="11">
    <source>
        <dbReference type="PROSITE-ProRule" id="PRU01360"/>
    </source>
</evidence>
<protein>
    <recommendedName>
        <fullName evidence="13">TonB-dependent receptor-like beta-barrel domain-containing protein</fullName>
    </recommendedName>
</protein>
<dbReference type="InterPro" id="IPR036942">
    <property type="entry name" value="Beta-barrel_TonB_sf"/>
</dbReference>
<evidence type="ECO:0000256" key="2">
    <source>
        <dbReference type="ARBA" id="ARBA00022448"/>
    </source>
</evidence>
<organism evidence="14 15">
    <name type="scientific">Halioxenophilus aromaticivorans</name>
    <dbReference type="NCBI Taxonomy" id="1306992"/>
    <lineage>
        <taxon>Bacteria</taxon>
        <taxon>Pseudomonadati</taxon>
        <taxon>Pseudomonadota</taxon>
        <taxon>Gammaproteobacteria</taxon>
        <taxon>Alteromonadales</taxon>
        <taxon>Alteromonadaceae</taxon>
        <taxon>Halioxenophilus</taxon>
    </lineage>
</organism>
<keyword evidence="9 11" id="KW-0472">Membrane</keyword>
<evidence type="ECO:0000256" key="7">
    <source>
        <dbReference type="ARBA" id="ARBA00023065"/>
    </source>
</evidence>
<keyword evidence="7" id="KW-0406">Ion transport</keyword>
<evidence type="ECO:0000313" key="14">
    <source>
        <dbReference type="EMBL" id="GAA4932361.1"/>
    </source>
</evidence>
<reference evidence="15" key="1">
    <citation type="journal article" date="2019" name="Int. J. Syst. Evol. Microbiol.">
        <title>The Global Catalogue of Microorganisms (GCM) 10K type strain sequencing project: providing services to taxonomists for standard genome sequencing and annotation.</title>
        <authorList>
            <consortium name="The Broad Institute Genomics Platform"/>
            <consortium name="The Broad Institute Genome Sequencing Center for Infectious Disease"/>
            <person name="Wu L."/>
            <person name="Ma J."/>
        </authorList>
    </citation>
    <scope>NUCLEOTIDE SEQUENCE [LARGE SCALE GENOMIC DNA]</scope>
    <source>
        <strain evidence="15">JCM 19134</strain>
    </source>
</reference>
<proteinExistence type="inferred from homology"/>
<evidence type="ECO:0000256" key="8">
    <source>
        <dbReference type="ARBA" id="ARBA00023077"/>
    </source>
</evidence>
<dbReference type="InterPro" id="IPR000531">
    <property type="entry name" value="Beta-barrel_TonB"/>
</dbReference>
<evidence type="ECO:0000256" key="10">
    <source>
        <dbReference type="ARBA" id="ARBA00023237"/>
    </source>
</evidence>
<keyword evidence="6" id="KW-0408">Iron</keyword>
<evidence type="ECO:0000256" key="1">
    <source>
        <dbReference type="ARBA" id="ARBA00004571"/>
    </source>
</evidence>
<gene>
    <name evidence="14" type="ORF">GCM10025791_06120</name>
</gene>
<evidence type="ECO:0000313" key="15">
    <source>
        <dbReference type="Proteomes" id="UP001409585"/>
    </source>
</evidence>
<dbReference type="Proteomes" id="UP001409585">
    <property type="component" value="Unassembled WGS sequence"/>
</dbReference>
<dbReference type="PROSITE" id="PS52016">
    <property type="entry name" value="TONB_DEPENDENT_REC_3"/>
    <property type="match status" value="1"/>
</dbReference>
<keyword evidence="4" id="KW-0410">Iron transport</keyword>
<dbReference type="Gene3D" id="2.40.170.20">
    <property type="entry name" value="TonB-dependent receptor, beta-barrel domain"/>
    <property type="match status" value="1"/>
</dbReference>
<dbReference type="EMBL" id="BAABLX010000004">
    <property type="protein sequence ID" value="GAA4932361.1"/>
    <property type="molecule type" value="Genomic_DNA"/>
</dbReference>